<evidence type="ECO:0000256" key="8">
    <source>
        <dbReference type="ARBA" id="ARBA00023242"/>
    </source>
</evidence>
<dbReference type="PANTHER" id="PTHR47165">
    <property type="entry name" value="OS03G0429900 PROTEIN"/>
    <property type="match status" value="1"/>
</dbReference>
<dbReference type="CDD" id="cd04477">
    <property type="entry name" value="RPA1N"/>
    <property type="match status" value="1"/>
</dbReference>
<keyword evidence="6 9" id="KW-0862">Zinc</keyword>
<dbReference type="OrthoDB" id="1751331at2759"/>
<dbReference type="Gene3D" id="2.40.50.140">
    <property type="entry name" value="Nucleic acid-binding proteins"/>
    <property type="match status" value="4"/>
</dbReference>
<dbReference type="GO" id="GO:0007004">
    <property type="term" value="P:telomere maintenance via telomerase"/>
    <property type="evidence" value="ECO:0007669"/>
    <property type="project" value="UniProtKB-ARBA"/>
</dbReference>
<comment type="similarity">
    <text evidence="2 9">Belongs to the replication factor A protein 1 family.</text>
</comment>
<evidence type="ECO:0000256" key="4">
    <source>
        <dbReference type="ARBA" id="ARBA00022723"/>
    </source>
</evidence>
<dbReference type="Pfam" id="PF01336">
    <property type="entry name" value="tRNA_anti-codon"/>
    <property type="match status" value="1"/>
</dbReference>
<comment type="function">
    <text evidence="9">As part of the replication protein A (RPA/RP-A), a single-stranded DNA-binding heterotrimeric complex, may play an essential role in DNA replication, recombination and repair. Binds and stabilizes single-stranded DNA intermediates, preventing complementary DNA reannealing and recruiting different proteins involved in DNA metabolism.</text>
</comment>
<dbReference type="EMBL" id="WHVB01000010">
    <property type="protein sequence ID" value="KAF8479273.1"/>
    <property type="molecule type" value="Genomic_DNA"/>
</dbReference>
<keyword evidence="15" id="KW-1185">Reference proteome</keyword>
<feature type="domain" description="Replication protein A OB" evidence="13">
    <location>
        <begin position="291"/>
        <end position="385"/>
    </location>
</feature>
<comment type="subunit">
    <text evidence="9">Component of the heterotrimeric canonical replication protein A complex (RPA).</text>
</comment>
<keyword evidence="5 9" id="KW-0863">Zinc-finger</keyword>
<dbReference type="NCBIfam" id="TIGR00617">
    <property type="entry name" value="rpa1"/>
    <property type="match status" value="1"/>
</dbReference>
<dbReference type="CDD" id="cd04474">
    <property type="entry name" value="RPA1_DBD_A"/>
    <property type="match status" value="1"/>
</dbReference>
<dbReference type="Proteomes" id="UP000759537">
    <property type="component" value="Unassembled WGS sequence"/>
</dbReference>
<evidence type="ECO:0000256" key="2">
    <source>
        <dbReference type="ARBA" id="ARBA00005690"/>
    </source>
</evidence>
<name>A0A9P5T8V4_9AGAM</name>
<dbReference type="InterPro" id="IPR004591">
    <property type="entry name" value="Rfa1"/>
</dbReference>
<organism evidence="14 15">
    <name type="scientific">Russula ochroleuca</name>
    <dbReference type="NCBI Taxonomy" id="152965"/>
    <lineage>
        <taxon>Eukaryota</taxon>
        <taxon>Fungi</taxon>
        <taxon>Dikarya</taxon>
        <taxon>Basidiomycota</taxon>
        <taxon>Agaricomycotina</taxon>
        <taxon>Agaricomycetes</taxon>
        <taxon>Russulales</taxon>
        <taxon>Russulaceae</taxon>
        <taxon>Russula</taxon>
    </lineage>
</organism>
<comment type="subcellular location">
    <subcellularLocation>
        <location evidence="1 9">Nucleus</location>
    </subcellularLocation>
</comment>
<dbReference type="GO" id="GO:0008270">
    <property type="term" value="F:zinc ion binding"/>
    <property type="evidence" value="ECO:0007669"/>
    <property type="project" value="UniProtKB-KW"/>
</dbReference>
<evidence type="ECO:0000259" key="12">
    <source>
        <dbReference type="Pfam" id="PF08646"/>
    </source>
</evidence>
<keyword evidence="8 9" id="KW-0539">Nucleus</keyword>
<comment type="caution">
    <text evidence="14">The sequence shown here is derived from an EMBL/GenBank/DDBJ whole genome shotgun (WGS) entry which is preliminary data.</text>
</comment>
<evidence type="ECO:0000256" key="1">
    <source>
        <dbReference type="ARBA" id="ARBA00004123"/>
    </source>
</evidence>
<dbReference type="FunFam" id="2.40.50.140:FF:000064">
    <property type="entry name" value="Replication protein A subunit"/>
    <property type="match status" value="1"/>
</dbReference>
<dbReference type="InterPro" id="IPR031657">
    <property type="entry name" value="REPA_OB_2"/>
</dbReference>
<dbReference type="Pfam" id="PF08646">
    <property type="entry name" value="Rep_fac-A_C"/>
    <property type="match status" value="1"/>
</dbReference>
<protein>
    <recommendedName>
        <fullName evidence="9">Replication protein A subunit</fullName>
    </recommendedName>
</protein>
<dbReference type="GO" id="GO:0006310">
    <property type="term" value="P:DNA recombination"/>
    <property type="evidence" value="ECO:0007669"/>
    <property type="project" value="InterPro"/>
</dbReference>
<evidence type="ECO:0000256" key="6">
    <source>
        <dbReference type="ARBA" id="ARBA00022833"/>
    </source>
</evidence>
<evidence type="ECO:0000256" key="9">
    <source>
        <dbReference type="RuleBase" id="RU364130"/>
    </source>
</evidence>
<dbReference type="GO" id="GO:0003677">
    <property type="term" value="F:DNA binding"/>
    <property type="evidence" value="ECO:0007669"/>
    <property type="project" value="UniProtKB-KW"/>
</dbReference>
<dbReference type="GO" id="GO:0000781">
    <property type="term" value="C:chromosome, telomeric region"/>
    <property type="evidence" value="ECO:0007669"/>
    <property type="project" value="UniProtKB-ARBA"/>
</dbReference>
<feature type="domain" description="Replication factor-A protein 1 N-terminal" evidence="11">
    <location>
        <begin position="8"/>
        <end position="117"/>
    </location>
</feature>
<evidence type="ECO:0000259" key="13">
    <source>
        <dbReference type="Pfam" id="PF16900"/>
    </source>
</evidence>
<feature type="domain" description="Replication factor A C-terminal" evidence="12">
    <location>
        <begin position="448"/>
        <end position="590"/>
    </location>
</feature>
<dbReference type="CDD" id="cd04476">
    <property type="entry name" value="RPA1_DBD_C"/>
    <property type="match status" value="1"/>
</dbReference>
<dbReference type="InterPro" id="IPR013955">
    <property type="entry name" value="Rep_factor-A_C"/>
</dbReference>
<dbReference type="FunFam" id="2.40.50.140:FF:000041">
    <property type="entry name" value="Replication protein A subunit"/>
    <property type="match status" value="1"/>
</dbReference>
<sequence>MSDLTLSEGICQRLNSGDSDDESLWGSKPTLQFLSIKKVVPGSNPGTANNANATTDRYRIIISDGLHFLQAMLATQLNYLVEDDRIGKNTIALIESMSCQNILDKRLVILLGLRVLQRDAQKVGNPAPLAIPPPQAKTVDASAPIAVEPVSSLAAPQPQSRPTGNRANPVYPIAALTPYQNNWRIKARVVQKSDIRHYSNQRGEGRFFSVTLMDDSGEIKGTAWNAVVDDLFEKLQENRVYFFSKARVNLAKKKFSTVSNDYELSLDRGTEIEECNDADVPVIRYNFVNLSGLPELQKEAVCDVIAIVKEIGDVAEITTRNNKTAQKRDIIVVDNTEFSVRLTLWGKQAEQFSTPLDSVIACKGVRVGDFNGVSLSLLSSGSLVVSPDIPEAHALKGWYMDGGAQTPFKSHSQAGLSSAPGGAVNRNEMRTINDVKDAQLGMSDKVDYFSTRATVMHIKTDNIVYPACPTPQCNKKVTETHDGWRCEKCDRSYEKPEYRYIVQMAVADSTGQIWLSGFNDVGLALFGITGNELRSLQEGDEAKANHTIQKAICTMYNFTCRAAQQTFNDQNRVRYGIQKMQPLDYLAESNAVLALIPLLRSRQAQ</sequence>
<proteinExistence type="inferred from homology"/>
<dbReference type="InterPro" id="IPR004365">
    <property type="entry name" value="NA-bd_OB_tRNA"/>
</dbReference>
<evidence type="ECO:0000313" key="15">
    <source>
        <dbReference type="Proteomes" id="UP000759537"/>
    </source>
</evidence>
<dbReference type="InterPro" id="IPR007199">
    <property type="entry name" value="Rep_factor-A_N"/>
</dbReference>
<feature type="domain" description="OB" evidence="10">
    <location>
        <begin position="183"/>
        <end position="264"/>
    </location>
</feature>
<dbReference type="FunFam" id="2.40.50.140:FF:000090">
    <property type="entry name" value="Replication protein A subunit"/>
    <property type="match status" value="1"/>
</dbReference>
<dbReference type="Pfam" id="PF16900">
    <property type="entry name" value="REPA_OB_2"/>
    <property type="match status" value="1"/>
</dbReference>
<dbReference type="PANTHER" id="PTHR47165:SF4">
    <property type="entry name" value="OS03G0429900 PROTEIN"/>
    <property type="match status" value="1"/>
</dbReference>
<gene>
    <name evidence="14" type="ORF">DFH94DRAFT_48795</name>
</gene>
<evidence type="ECO:0000256" key="5">
    <source>
        <dbReference type="ARBA" id="ARBA00022771"/>
    </source>
</evidence>
<dbReference type="CDD" id="cd04475">
    <property type="entry name" value="RPA1_DBD_B"/>
    <property type="match status" value="1"/>
</dbReference>
<keyword evidence="4 9" id="KW-0479">Metal-binding</keyword>
<evidence type="ECO:0000256" key="3">
    <source>
        <dbReference type="ARBA" id="ARBA00022705"/>
    </source>
</evidence>
<dbReference type="Pfam" id="PF04057">
    <property type="entry name" value="Rep-A_N"/>
    <property type="match status" value="1"/>
</dbReference>
<dbReference type="SUPFAM" id="SSF50249">
    <property type="entry name" value="Nucleic acid-binding proteins"/>
    <property type="match status" value="4"/>
</dbReference>
<evidence type="ECO:0000313" key="14">
    <source>
        <dbReference type="EMBL" id="KAF8479273.1"/>
    </source>
</evidence>
<keyword evidence="7 9" id="KW-0238">DNA-binding</keyword>
<dbReference type="InterPro" id="IPR012340">
    <property type="entry name" value="NA-bd_OB-fold"/>
</dbReference>
<dbReference type="AlphaFoldDB" id="A0A9P5T8V4"/>
<dbReference type="GO" id="GO:0006260">
    <property type="term" value="P:DNA replication"/>
    <property type="evidence" value="ECO:0007669"/>
    <property type="project" value="UniProtKB-KW"/>
</dbReference>
<accession>A0A9P5T8V4</accession>
<dbReference type="GO" id="GO:0006281">
    <property type="term" value="P:DNA repair"/>
    <property type="evidence" value="ECO:0007669"/>
    <property type="project" value="InterPro"/>
</dbReference>
<evidence type="ECO:0000259" key="10">
    <source>
        <dbReference type="Pfam" id="PF01336"/>
    </source>
</evidence>
<reference evidence="14" key="2">
    <citation type="journal article" date="2020" name="Nat. Commun.">
        <title>Large-scale genome sequencing of mycorrhizal fungi provides insights into the early evolution of symbiotic traits.</title>
        <authorList>
            <person name="Miyauchi S."/>
            <person name="Kiss E."/>
            <person name="Kuo A."/>
            <person name="Drula E."/>
            <person name="Kohler A."/>
            <person name="Sanchez-Garcia M."/>
            <person name="Morin E."/>
            <person name="Andreopoulos B."/>
            <person name="Barry K.W."/>
            <person name="Bonito G."/>
            <person name="Buee M."/>
            <person name="Carver A."/>
            <person name="Chen C."/>
            <person name="Cichocki N."/>
            <person name="Clum A."/>
            <person name="Culley D."/>
            <person name="Crous P.W."/>
            <person name="Fauchery L."/>
            <person name="Girlanda M."/>
            <person name="Hayes R.D."/>
            <person name="Keri Z."/>
            <person name="LaButti K."/>
            <person name="Lipzen A."/>
            <person name="Lombard V."/>
            <person name="Magnuson J."/>
            <person name="Maillard F."/>
            <person name="Murat C."/>
            <person name="Nolan M."/>
            <person name="Ohm R.A."/>
            <person name="Pangilinan J."/>
            <person name="Pereira M.F."/>
            <person name="Perotto S."/>
            <person name="Peter M."/>
            <person name="Pfister S."/>
            <person name="Riley R."/>
            <person name="Sitrit Y."/>
            <person name="Stielow J.B."/>
            <person name="Szollosi G."/>
            <person name="Zifcakova L."/>
            <person name="Stursova M."/>
            <person name="Spatafora J.W."/>
            <person name="Tedersoo L."/>
            <person name="Vaario L.M."/>
            <person name="Yamada A."/>
            <person name="Yan M."/>
            <person name="Wang P."/>
            <person name="Xu J."/>
            <person name="Bruns T."/>
            <person name="Baldrian P."/>
            <person name="Vilgalys R."/>
            <person name="Dunand C."/>
            <person name="Henrissat B."/>
            <person name="Grigoriev I.V."/>
            <person name="Hibbett D."/>
            <person name="Nagy L.G."/>
            <person name="Martin F.M."/>
        </authorList>
    </citation>
    <scope>NUCLEOTIDE SEQUENCE</scope>
    <source>
        <strain evidence="14">Prilba</strain>
    </source>
</reference>
<dbReference type="InterPro" id="IPR047192">
    <property type="entry name" value="Euk_RPA1_DBD_C"/>
</dbReference>
<reference evidence="14" key="1">
    <citation type="submission" date="2019-10" db="EMBL/GenBank/DDBJ databases">
        <authorList>
            <consortium name="DOE Joint Genome Institute"/>
            <person name="Kuo A."/>
            <person name="Miyauchi S."/>
            <person name="Kiss E."/>
            <person name="Drula E."/>
            <person name="Kohler A."/>
            <person name="Sanchez-Garcia M."/>
            <person name="Andreopoulos B."/>
            <person name="Barry K.W."/>
            <person name="Bonito G."/>
            <person name="Buee M."/>
            <person name="Carver A."/>
            <person name="Chen C."/>
            <person name="Cichocki N."/>
            <person name="Clum A."/>
            <person name="Culley D."/>
            <person name="Crous P.W."/>
            <person name="Fauchery L."/>
            <person name="Girlanda M."/>
            <person name="Hayes R."/>
            <person name="Keri Z."/>
            <person name="LaButti K."/>
            <person name="Lipzen A."/>
            <person name="Lombard V."/>
            <person name="Magnuson J."/>
            <person name="Maillard F."/>
            <person name="Morin E."/>
            <person name="Murat C."/>
            <person name="Nolan M."/>
            <person name="Ohm R."/>
            <person name="Pangilinan J."/>
            <person name="Pereira M."/>
            <person name="Perotto S."/>
            <person name="Peter M."/>
            <person name="Riley R."/>
            <person name="Sitrit Y."/>
            <person name="Stielow B."/>
            <person name="Szollosi G."/>
            <person name="Zifcakova L."/>
            <person name="Stursova M."/>
            <person name="Spatafora J.W."/>
            <person name="Tedersoo L."/>
            <person name="Vaario L.-M."/>
            <person name="Yamada A."/>
            <person name="Yan M."/>
            <person name="Wang P."/>
            <person name="Xu J."/>
            <person name="Bruns T."/>
            <person name="Baldrian P."/>
            <person name="Vilgalys R."/>
            <person name="Henrissat B."/>
            <person name="Grigoriev I.V."/>
            <person name="Hibbett D."/>
            <person name="Nagy L.G."/>
            <person name="Martin F.M."/>
        </authorList>
    </citation>
    <scope>NUCLEOTIDE SEQUENCE</scope>
    <source>
        <strain evidence="14">Prilba</strain>
    </source>
</reference>
<evidence type="ECO:0000259" key="11">
    <source>
        <dbReference type="Pfam" id="PF04057"/>
    </source>
</evidence>
<keyword evidence="3 9" id="KW-0235">DNA replication</keyword>
<dbReference type="GO" id="GO:0005662">
    <property type="term" value="C:DNA replication factor A complex"/>
    <property type="evidence" value="ECO:0007669"/>
    <property type="project" value="UniProtKB-ARBA"/>
</dbReference>
<evidence type="ECO:0000256" key="7">
    <source>
        <dbReference type="ARBA" id="ARBA00023125"/>
    </source>
</evidence>